<keyword evidence="3" id="KW-1185">Reference proteome</keyword>
<protein>
    <submittedName>
        <fullName evidence="2">Uncharacterized protein</fullName>
    </submittedName>
</protein>
<dbReference type="EMBL" id="ACEC01000052">
    <property type="protein sequence ID" value="EEG30833.1"/>
    <property type="molecule type" value="Genomic_DNA"/>
</dbReference>
<organism evidence="2 3">
    <name type="scientific">[Clostridium] methylpentosum DSM 5476</name>
    <dbReference type="NCBI Taxonomy" id="537013"/>
    <lineage>
        <taxon>Bacteria</taxon>
        <taxon>Bacillati</taxon>
        <taxon>Bacillota</taxon>
        <taxon>Clostridia</taxon>
        <taxon>Eubacteriales</taxon>
        <taxon>Oscillospiraceae</taxon>
        <taxon>Oscillospiraceae incertae sedis</taxon>
    </lineage>
</organism>
<reference evidence="2 3" key="1">
    <citation type="submission" date="2009-01" db="EMBL/GenBank/DDBJ databases">
        <authorList>
            <person name="Fulton L."/>
            <person name="Clifton S."/>
            <person name="Fulton B."/>
            <person name="Xu J."/>
            <person name="Minx P."/>
            <person name="Pepin K.H."/>
            <person name="Johnson M."/>
            <person name="Bhonagiri V."/>
            <person name="Nash W.E."/>
            <person name="Mardis E.R."/>
            <person name="Wilson R.K."/>
        </authorList>
    </citation>
    <scope>NUCLEOTIDE SEQUENCE [LARGE SCALE GENOMIC DNA]</scope>
    <source>
        <strain evidence="2 3">DSM 5476</strain>
    </source>
</reference>
<evidence type="ECO:0000313" key="2">
    <source>
        <dbReference type="EMBL" id="EEG30833.1"/>
    </source>
</evidence>
<feature type="coiled-coil region" evidence="1">
    <location>
        <begin position="28"/>
        <end position="62"/>
    </location>
</feature>
<dbReference type="Proteomes" id="UP000003340">
    <property type="component" value="Unassembled WGS sequence"/>
</dbReference>
<evidence type="ECO:0000256" key="1">
    <source>
        <dbReference type="SAM" id="Coils"/>
    </source>
</evidence>
<dbReference type="eggNOG" id="ENOG5033NZ6">
    <property type="taxonomic scope" value="Bacteria"/>
</dbReference>
<keyword evidence="1" id="KW-0175">Coiled coil</keyword>
<dbReference type="AlphaFoldDB" id="C0ECL7"/>
<sequence>MKRLTTIGSDGRPMIPDSCLTQVEQGVVGEAADRLAKLESMCETLKQEQSLISEKMERLRLEGKTRTCQFRELASQKLLNTNLIALLKSYGIF</sequence>
<comment type="caution">
    <text evidence="2">The sequence shown here is derived from an EMBL/GenBank/DDBJ whole genome shotgun (WGS) entry which is preliminary data.</text>
</comment>
<name>C0ECL7_9FIRM</name>
<proteinExistence type="predicted"/>
<reference evidence="2 3" key="2">
    <citation type="submission" date="2009-02" db="EMBL/GenBank/DDBJ databases">
        <title>Draft genome sequence of Clostridium methylpentosum (DSM 5476).</title>
        <authorList>
            <person name="Sudarsanam P."/>
            <person name="Ley R."/>
            <person name="Guruge J."/>
            <person name="Turnbaugh P.J."/>
            <person name="Mahowald M."/>
            <person name="Liep D."/>
            <person name="Gordon J."/>
        </authorList>
    </citation>
    <scope>NUCLEOTIDE SEQUENCE [LARGE SCALE GENOMIC DNA]</scope>
    <source>
        <strain evidence="2 3">DSM 5476</strain>
    </source>
</reference>
<accession>C0ECL7</accession>
<gene>
    <name evidence="2" type="ORF">CLOSTMETH_01588</name>
</gene>
<dbReference type="HOGENOM" id="CLU_2394579_0_0_9"/>
<dbReference type="STRING" id="537013.CLOSTMETH_01588"/>
<evidence type="ECO:0000313" key="3">
    <source>
        <dbReference type="Proteomes" id="UP000003340"/>
    </source>
</evidence>